<keyword evidence="2" id="KW-0238">DNA-binding</keyword>
<protein>
    <submittedName>
        <fullName evidence="5">Cd(II)/Pb(II)-responsive transcriptional regulator</fullName>
    </submittedName>
</protein>
<dbReference type="InterPro" id="IPR047057">
    <property type="entry name" value="MerR_fam"/>
</dbReference>
<name>A0A6L8MPI7_9BURK</name>
<dbReference type="PANTHER" id="PTHR30204:SF92">
    <property type="entry name" value="HTH-TYPE TRANSCRIPTIONAL REGULATOR ZNTR"/>
    <property type="match status" value="1"/>
</dbReference>
<dbReference type="AlphaFoldDB" id="A0A6L8MPI7"/>
<dbReference type="SUPFAM" id="SSF46955">
    <property type="entry name" value="Putative DNA-binding domain"/>
    <property type="match status" value="1"/>
</dbReference>
<evidence type="ECO:0000259" key="4">
    <source>
        <dbReference type="PROSITE" id="PS50937"/>
    </source>
</evidence>
<dbReference type="Gene3D" id="1.10.1660.10">
    <property type="match status" value="1"/>
</dbReference>
<dbReference type="InterPro" id="IPR009061">
    <property type="entry name" value="DNA-bd_dom_put_sf"/>
</dbReference>
<gene>
    <name evidence="5" type="primary">cadR</name>
    <name evidence="5" type="ORF">GTP44_12405</name>
</gene>
<dbReference type="RefSeq" id="WP_161019677.1">
    <property type="nucleotide sequence ID" value="NZ_WWCP01000012.1"/>
</dbReference>
<comment type="caution">
    <text evidence="5">The sequence shown here is derived from an EMBL/GenBank/DDBJ whole genome shotgun (WGS) entry which is preliminary data.</text>
</comment>
<accession>A0A6L8MPI7</accession>
<evidence type="ECO:0000256" key="3">
    <source>
        <dbReference type="ARBA" id="ARBA00023163"/>
    </source>
</evidence>
<dbReference type="PROSITE" id="PS50937">
    <property type="entry name" value="HTH_MERR_2"/>
    <property type="match status" value="1"/>
</dbReference>
<dbReference type="SMART" id="SM00422">
    <property type="entry name" value="HTH_MERR"/>
    <property type="match status" value="1"/>
</dbReference>
<proteinExistence type="predicted"/>
<dbReference type="GO" id="GO:0003677">
    <property type="term" value="F:DNA binding"/>
    <property type="evidence" value="ECO:0007669"/>
    <property type="project" value="UniProtKB-KW"/>
</dbReference>
<dbReference type="InterPro" id="IPR000551">
    <property type="entry name" value="MerR-type_HTH_dom"/>
</dbReference>
<dbReference type="NCBIfam" id="TIGR02047">
    <property type="entry name" value="CadR-PbrR"/>
    <property type="match status" value="1"/>
</dbReference>
<dbReference type="GO" id="GO:0045893">
    <property type="term" value="P:positive regulation of DNA-templated transcription"/>
    <property type="evidence" value="ECO:0007669"/>
    <property type="project" value="InterPro"/>
</dbReference>
<dbReference type="InterPro" id="IPR015358">
    <property type="entry name" value="Tscrpt_reg_MerR_DNA-bd"/>
</dbReference>
<dbReference type="PANTHER" id="PTHR30204">
    <property type="entry name" value="REDOX-CYCLING DRUG-SENSING TRANSCRIPTIONAL ACTIVATOR SOXR"/>
    <property type="match status" value="1"/>
</dbReference>
<keyword evidence="1" id="KW-0805">Transcription regulation</keyword>
<reference evidence="5 6" key="1">
    <citation type="submission" date="2019-12" db="EMBL/GenBank/DDBJ databases">
        <title>Novel species isolated from a subtropical stream in China.</title>
        <authorList>
            <person name="Lu H."/>
        </authorList>
    </citation>
    <scope>NUCLEOTIDE SEQUENCE [LARGE SCALE GENOMIC DNA]</scope>
    <source>
        <strain evidence="5 6">FT50W</strain>
    </source>
</reference>
<dbReference type="Pfam" id="PF09278">
    <property type="entry name" value="MerR-DNA-bind"/>
    <property type="match status" value="1"/>
</dbReference>
<dbReference type="CDD" id="cd04784">
    <property type="entry name" value="HTH_CadR-PbrR"/>
    <property type="match status" value="1"/>
</dbReference>
<dbReference type="Pfam" id="PF00376">
    <property type="entry name" value="MerR"/>
    <property type="match status" value="1"/>
</dbReference>
<evidence type="ECO:0000256" key="1">
    <source>
        <dbReference type="ARBA" id="ARBA00023015"/>
    </source>
</evidence>
<dbReference type="PRINTS" id="PR00040">
    <property type="entry name" value="HTHMERR"/>
</dbReference>
<dbReference type="EMBL" id="WWCP01000012">
    <property type="protein sequence ID" value="MYM82755.1"/>
    <property type="molecule type" value="Genomic_DNA"/>
</dbReference>
<evidence type="ECO:0000313" key="5">
    <source>
        <dbReference type="EMBL" id="MYM82755.1"/>
    </source>
</evidence>
<sequence length="135" mass="15061">MRIGELAGQTGYTAEAIRYYERAGLLPKPARTASNYRQYGPQHLERLQFIRHCRALGIALDAIRTLLAARDAPEQSCGTVNAMLDQHIAQVGQRIAELRTLQQQLTHLRGLCGQDLPARDCAILHRLSEKNGCQV</sequence>
<dbReference type="Proteomes" id="UP000474565">
    <property type="component" value="Unassembled WGS sequence"/>
</dbReference>
<evidence type="ECO:0000256" key="2">
    <source>
        <dbReference type="ARBA" id="ARBA00023125"/>
    </source>
</evidence>
<evidence type="ECO:0000313" key="6">
    <source>
        <dbReference type="Proteomes" id="UP000474565"/>
    </source>
</evidence>
<dbReference type="InterPro" id="IPR011791">
    <property type="entry name" value="CadR-PbrR"/>
</dbReference>
<keyword evidence="3" id="KW-0804">Transcription</keyword>
<organism evidence="5 6">
    <name type="scientific">Duganella lactea</name>
    <dbReference type="NCBI Taxonomy" id="2692173"/>
    <lineage>
        <taxon>Bacteria</taxon>
        <taxon>Pseudomonadati</taxon>
        <taxon>Pseudomonadota</taxon>
        <taxon>Betaproteobacteria</taxon>
        <taxon>Burkholderiales</taxon>
        <taxon>Oxalobacteraceae</taxon>
        <taxon>Telluria group</taxon>
        <taxon>Duganella</taxon>
    </lineage>
</organism>
<dbReference type="GO" id="GO:0003700">
    <property type="term" value="F:DNA-binding transcription factor activity"/>
    <property type="evidence" value="ECO:0007669"/>
    <property type="project" value="InterPro"/>
</dbReference>
<feature type="domain" description="HTH merR-type" evidence="4">
    <location>
        <begin position="1"/>
        <end position="69"/>
    </location>
</feature>
<dbReference type="GO" id="GO:0046872">
    <property type="term" value="F:metal ion binding"/>
    <property type="evidence" value="ECO:0007669"/>
    <property type="project" value="InterPro"/>
</dbReference>